<dbReference type="InterPro" id="IPR016186">
    <property type="entry name" value="C-type_lectin-like/link_sf"/>
</dbReference>
<dbReference type="GO" id="GO:0005886">
    <property type="term" value="C:plasma membrane"/>
    <property type="evidence" value="ECO:0007669"/>
    <property type="project" value="InterPro"/>
</dbReference>
<dbReference type="InterPro" id="IPR016187">
    <property type="entry name" value="CTDL_fold"/>
</dbReference>
<dbReference type="Ensembl" id="ENSNBRT00000004019.1">
    <property type="protein sequence ID" value="ENSNBRP00000003889.1"/>
    <property type="gene ID" value="ENSNBRG00000003099.1"/>
</dbReference>
<dbReference type="Proteomes" id="UP000261580">
    <property type="component" value="Unassembled WGS sequence"/>
</dbReference>
<dbReference type="Gene3D" id="3.10.100.10">
    <property type="entry name" value="Mannose-Binding Protein A, subunit A"/>
    <property type="match status" value="1"/>
</dbReference>
<evidence type="ECO:0000313" key="1">
    <source>
        <dbReference type="Ensembl" id="ENSNBRP00000003889.1"/>
    </source>
</evidence>
<dbReference type="AlphaFoldDB" id="A0A3Q4M7J8"/>
<dbReference type="PANTHER" id="PTHR15028:SF6">
    <property type="entry name" value="B-CELL DIFFERENTIATION ANTIGEN CD72"/>
    <property type="match status" value="1"/>
</dbReference>
<keyword evidence="2" id="KW-1185">Reference proteome</keyword>
<dbReference type="OMA" id="CERNRAH"/>
<evidence type="ECO:0008006" key="3">
    <source>
        <dbReference type="Google" id="ProtNLM"/>
    </source>
</evidence>
<dbReference type="SUPFAM" id="SSF56436">
    <property type="entry name" value="C-type lectin-like"/>
    <property type="match status" value="1"/>
</dbReference>
<dbReference type="InterPro" id="IPR039689">
    <property type="entry name" value="CD72"/>
</dbReference>
<sequence>RHDNNPKHTTEFHICGNCFSLSGSTTGGCCPLGWTVFESNCYFFSSDSRSWNQSRDWCQTQQAHLQWVRQFVVVLSA</sequence>
<organism evidence="1 2">
    <name type="scientific">Neolamprologus brichardi</name>
    <name type="common">Fairy cichlid</name>
    <name type="synonym">Lamprologus brichardi</name>
    <dbReference type="NCBI Taxonomy" id="32507"/>
    <lineage>
        <taxon>Eukaryota</taxon>
        <taxon>Metazoa</taxon>
        <taxon>Chordata</taxon>
        <taxon>Craniata</taxon>
        <taxon>Vertebrata</taxon>
        <taxon>Euteleostomi</taxon>
        <taxon>Actinopterygii</taxon>
        <taxon>Neopterygii</taxon>
        <taxon>Teleostei</taxon>
        <taxon>Neoteleostei</taxon>
        <taxon>Acanthomorphata</taxon>
        <taxon>Ovalentaria</taxon>
        <taxon>Cichlomorphae</taxon>
        <taxon>Cichliformes</taxon>
        <taxon>Cichlidae</taxon>
        <taxon>African cichlids</taxon>
        <taxon>Pseudocrenilabrinae</taxon>
        <taxon>Lamprologini</taxon>
        <taxon>Neolamprologus</taxon>
    </lineage>
</organism>
<reference evidence="1" key="2">
    <citation type="submission" date="2025-09" db="UniProtKB">
        <authorList>
            <consortium name="Ensembl"/>
        </authorList>
    </citation>
    <scope>IDENTIFICATION</scope>
</reference>
<proteinExistence type="predicted"/>
<evidence type="ECO:0000313" key="2">
    <source>
        <dbReference type="Proteomes" id="UP000261580"/>
    </source>
</evidence>
<reference evidence="1" key="1">
    <citation type="submission" date="2025-08" db="UniProtKB">
        <authorList>
            <consortium name="Ensembl"/>
        </authorList>
    </citation>
    <scope>IDENTIFICATION</scope>
</reference>
<name>A0A3Q4M7J8_NEOBR</name>
<dbReference type="STRING" id="32507.ENSNBRP00000003889"/>
<dbReference type="GO" id="GO:0004888">
    <property type="term" value="F:transmembrane signaling receptor activity"/>
    <property type="evidence" value="ECO:0007669"/>
    <property type="project" value="InterPro"/>
</dbReference>
<dbReference type="PANTHER" id="PTHR15028">
    <property type="entry name" value="CD72-RELATED"/>
    <property type="match status" value="1"/>
</dbReference>
<protein>
    <recommendedName>
        <fullName evidence="3">C-type lectin domain-containing protein</fullName>
    </recommendedName>
</protein>
<dbReference type="Bgee" id="ENSNBRG00000003099">
    <property type="expression patterns" value="Expressed in mesonephros and 4 other cell types or tissues"/>
</dbReference>
<dbReference type="GeneTree" id="ENSGT01060000250358"/>
<accession>A0A3Q4M7J8</accession>